<dbReference type="Proteomes" id="UP000279446">
    <property type="component" value="Unassembled WGS sequence"/>
</dbReference>
<evidence type="ECO:0000313" key="2">
    <source>
        <dbReference type="Proteomes" id="UP000279446"/>
    </source>
</evidence>
<reference evidence="1 2" key="1">
    <citation type="submission" date="2018-12" db="EMBL/GenBank/DDBJ databases">
        <authorList>
            <person name="Sun L."/>
            <person name="Chen Z."/>
        </authorList>
    </citation>
    <scope>NUCLEOTIDE SEQUENCE [LARGE SCALE GENOMIC DNA]</scope>
    <source>
        <strain evidence="1 2">DSM 15890</strain>
    </source>
</reference>
<accession>A0A3S1C4V8</accession>
<sequence>MLKNSGAPELKVEVIEGDVIWLEHTVADVVRGGDVTIGPGCRIGLVEYRGTFQQDKQSDIAESRNVG</sequence>
<organism evidence="1 2">
    <name type="scientific">Paenibacillus anaericanus</name>
    <dbReference type="NCBI Taxonomy" id="170367"/>
    <lineage>
        <taxon>Bacteria</taxon>
        <taxon>Bacillati</taxon>
        <taxon>Bacillota</taxon>
        <taxon>Bacilli</taxon>
        <taxon>Bacillales</taxon>
        <taxon>Paenibacillaceae</taxon>
        <taxon>Paenibacillus</taxon>
    </lineage>
</organism>
<comment type="caution">
    <text evidence="1">The sequence shown here is derived from an EMBL/GenBank/DDBJ whole genome shotgun (WGS) entry which is preliminary data.</text>
</comment>
<keyword evidence="2" id="KW-1185">Reference proteome</keyword>
<dbReference type="OrthoDB" id="1730007at2"/>
<protein>
    <submittedName>
        <fullName evidence="1">Uncharacterized protein</fullName>
    </submittedName>
</protein>
<proteinExistence type="predicted"/>
<name>A0A3S1C4V8_9BACL</name>
<evidence type="ECO:0000313" key="1">
    <source>
        <dbReference type="EMBL" id="RUT42850.1"/>
    </source>
</evidence>
<dbReference type="AlphaFoldDB" id="A0A3S1C4V8"/>
<gene>
    <name evidence="1" type="ORF">EJP82_21705</name>
</gene>
<dbReference type="EMBL" id="RZNY01000024">
    <property type="protein sequence ID" value="RUT42850.1"/>
    <property type="molecule type" value="Genomic_DNA"/>
</dbReference>
<dbReference type="RefSeq" id="WP_127194156.1">
    <property type="nucleotide sequence ID" value="NZ_RZNY01000024.1"/>
</dbReference>